<feature type="domain" description="Bulb-type lectin" evidence="1">
    <location>
        <begin position="19"/>
        <end position="125"/>
    </location>
</feature>
<comment type="caution">
    <text evidence="2">The sequence shown here is derived from an EMBL/GenBank/DDBJ whole genome shotgun (WGS) entry which is preliminary data.</text>
</comment>
<dbReference type="Proteomes" id="UP001595913">
    <property type="component" value="Unassembled WGS sequence"/>
</dbReference>
<dbReference type="SUPFAM" id="SSF51110">
    <property type="entry name" value="alpha-D-mannose-specific plant lectins"/>
    <property type="match status" value="1"/>
</dbReference>
<accession>A0ABV9J7L6</accession>
<proteinExistence type="predicted"/>
<dbReference type="InterPro" id="IPR036426">
    <property type="entry name" value="Bulb-type_lectin_dom_sf"/>
</dbReference>
<gene>
    <name evidence="2" type="ORF">ACFPEU_53175</name>
</gene>
<feature type="non-terminal residue" evidence="2">
    <location>
        <position position="1"/>
    </location>
</feature>
<sequence>TPGTTTSTPSPVPTPDWSTLVVRRDEQLLPGQSWKTNRITLTMRPNGDFVLYDEHGRARWSAGTAGTGYRALMQGDGNLVVHDRSGRPVWNSGTAGHDGAILCLQADANVTILDQGTAVWSTGTHDRN</sequence>
<dbReference type="SMART" id="SM00108">
    <property type="entry name" value="B_lectin"/>
    <property type="match status" value="1"/>
</dbReference>
<evidence type="ECO:0000259" key="1">
    <source>
        <dbReference type="PROSITE" id="PS50927"/>
    </source>
</evidence>
<name>A0ABV9J7L6_9ACTN</name>
<keyword evidence="3" id="KW-1185">Reference proteome</keyword>
<protein>
    <recommendedName>
        <fullName evidence="1">Bulb-type lectin domain-containing protein</fullName>
    </recommendedName>
</protein>
<evidence type="ECO:0000313" key="3">
    <source>
        <dbReference type="Proteomes" id="UP001595913"/>
    </source>
</evidence>
<evidence type="ECO:0000313" key="2">
    <source>
        <dbReference type="EMBL" id="MFC4650700.1"/>
    </source>
</evidence>
<dbReference type="Gene3D" id="2.90.10.10">
    <property type="entry name" value="Bulb-type lectin domain"/>
    <property type="match status" value="2"/>
</dbReference>
<dbReference type="EMBL" id="JBHSFR010000054">
    <property type="protein sequence ID" value="MFC4650700.1"/>
    <property type="molecule type" value="Genomic_DNA"/>
</dbReference>
<dbReference type="InterPro" id="IPR001480">
    <property type="entry name" value="Bulb-type_lectin_dom"/>
</dbReference>
<organism evidence="2 3">
    <name type="scientific">Streptomyces mangrovi</name>
    <dbReference type="NCBI Taxonomy" id="1206892"/>
    <lineage>
        <taxon>Bacteria</taxon>
        <taxon>Bacillati</taxon>
        <taxon>Actinomycetota</taxon>
        <taxon>Actinomycetes</taxon>
        <taxon>Kitasatosporales</taxon>
        <taxon>Streptomycetaceae</taxon>
        <taxon>Streptomyces</taxon>
    </lineage>
</organism>
<reference evidence="3" key="1">
    <citation type="journal article" date="2019" name="Int. J. Syst. Evol. Microbiol.">
        <title>The Global Catalogue of Microorganisms (GCM) 10K type strain sequencing project: providing services to taxonomists for standard genome sequencing and annotation.</title>
        <authorList>
            <consortium name="The Broad Institute Genomics Platform"/>
            <consortium name="The Broad Institute Genome Sequencing Center for Infectious Disease"/>
            <person name="Wu L."/>
            <person name="Ma J."/>
        </authorList>
    </citation>
    <scope>NUCLEOTIDE SEQUENCE [LARGE SCALE GENOMIC DNA]</scope>
    <source>
        <strain evidence="3">CGMCC 4.7117</strain>
    </source>
</reference>
<dbReference type="PROSITE" id="PS50927">
    <property type="entry name" value="BULB_LECTIN"/>
    <property type="match status" value="1"/>
</dbReference>